<evidence type="ECO:0000256" key="13">
    <source>
        <dbReference type="ARBA" id="ARBA00060144"/>
    </source>
</evidence>
<dbReference type="AlphaFoldDB" id="A0A6J2X033"/>
<comment type="subcellular location">
    <subcellularLocation>
        <location evidence="2">Mitochondrion</location>
    </subcellularLocation>
    <subcellularLocation>
        <location evidence="1">Nucleus</location>
    </subcellularLocation>
</comment>
<keyword evidence="7" id="KW-0539">Nucleus</keyword>
<dbReference type="PANTHER" id="PTHR31761:SF1">
    <property type="entry name" value="LARGE RIBOSOMAL SUBUNIT PROTEIN ML64"/>
    <property type="match status" value="1"/>
</dbReference>
<comment type="similarity">
    <text evidence="3">Belongs to the mitochondrion-specific ribosomal protein mL64 family.</text>
</comment>
<dbReference type="GO" id="GO:1990904">
    <property type="term" value="C:ribonucleoprotein complex"/>
    <property type="evidence" value="ECO:0007669"/>
    <property type="project" value="UniProtKB-KW"/>
</dbReference>
<evidence type="ECO:0000256" key="6">
    <source>
        <dbReference type="ARBA" id="ARBA00023128"/>
    </source>
</evidence>
<evidence type="ECO:0000256" key="2">
    <source>
        <dbReference type="ARBA" id="ARBA00004173"/>
    </source>
</evidence>
<gene>
    <name evidence="17" type="primary">gadd45gip1</name>
</gene>
<keyword evidence="4" id="KW-0689">Ribosomal protein</keyword>
<protein>
    <recommendedName>
        <fullName evidence="11">Large ribosomal subunit protein mL64</fullName>
    </recommendedName>
    <alternativeName>
        <fullName evidence="10">39S ribosomal protein L59, mitochondrial</fullName>
    </alternativeName>
    <alternativeName>
        <fullName evidence="12">Growth arrest and DNA damage-inducible proteins-interacting protein 1</fullName>
    </alternativeName>
</protein>
<evidence type="ECO:0000256" key="14">
    <source>
        <dbReference type="SAM" id="Coils"/>
    </source>
</evidence>
<keyword evidence="5 14" id="KW-0175">Coiled coil</keyword>
<dbReference type="GO" id="GO:0005840">
    <property type="term" value="C:ribosome"/>
    <property type="evidence" value="ECO:0007669"/>
    <property type="project" value="UniProtKB-KW"/>
</dbReference>
<dbReference type="CTD" id="90480"/>
<dbReference type="Proteomes" id="UP000504632">
    <property type="component" value="Chromosome 16"/>
</dbReference>
<feature type="coiled-coil region" evidence="14">
    <location>
        <begin position="109"/>
        <end position="165"/>
    </location>
</feature>
<organism evidence="16 17">
    <name type="scientific">Chanos chanos</name>
    <name type="common">Milkfish</name>
    <name type="synonym">Mugil chanos</name>
    <dbReference type="NCBI Taxonomy" id="29144"/>
    <lineage>
        <taxon>Eukaryota</taxon>
        <taxon>Metazoa</taxon>
        <taxon>Chordata</taxon>
        <taxon>Craniata</taxon>
        <taxon>Vertebrata</taxon>
        <taxon>Euteleostomi</taxon>
        <taxon>Actinopterygii</taxon>
        <taxon>Neopterygii</taxon>
        <taxon>Teleostei</taxon>
        <taxon>Ostariophysi</taxon>
        <taxon>Gonorynchiformes</taxon>
        <taxon>Chanidae</taxon>
        <taxon>Chanos</taxon>
    </lineage>
</organism>
<keyword evidence="8" id="KW-0687">Ribonucleoprotein</keyword>
<evidence type="ECO:0000313" key="16">
    <source>
        <dbReference type="Proteomes" id="UP000504632"/>
    </source>
</evidence>
<dbReference type="Pfam" id="PF10147">
    <property type="entry name" value="CR6_interact"/>
    <property type="match status" value="1"/>
</dbReference>
<feature type="compositionally biased region" description="Basic residues" evidence="15">
    <location>
        <begin position="200"/>
        <end position="210"/>
    </location>
</feature>
<keyword evidence="9" id="KW-0131">Cell cycle</keyword>
<comment type="function">
    <text evidence="13">Acts as a negative regulator of G1 to S cell cycle phase progression by inhibiting cyclin-dependent kinases. Inhibitory effects are additive with GADD45 proteins but also occur in the absence of GADD45 proteins. Acts as a repressor of the orphan nuclear receptor NR4A1 by inhibiting AB domain-mediated transcriptional activity. May be involved in the hormone-mediated regulation of NR4A1 transcriptional activity. May play a role in mitochondrial protein synthesis.</text>
</comment>
<dbReference type="RefSeq" id="XP_030649945.1">
    <property type="nucleotide sequence ID" value="XM_030794085.1"/>
</dbReference>
<evidence type="ECO:0000256" key="11">
    <source>
        <dbReference type="ARBA" id="ARBA00035184"/>
    </source>
</evidence>
<dbReference type="InterPro" id="IPR043035">
    <property type="entry name" value="Ribosomal_mL64_sf"/>
</dbReference>
<sequence>MAASLLSRRTARVFGISSINSLLPSLSQCVILQQVAGYNPKPLRLNLKTPYIPDKNSEKTPEWQKTVKYDRTLYGKYGAASGVDPVKLWPTHEQLDEMIAEEKEWHPPLEKMLENIAVKEKERAEKRLAREKLIAANMAKMPKMVADWKREKHEAKKKQKEDKARRDRLLAEARERFGYALDPRSPKFLEMVSEIEKEEKKKRKLLKRRQKEQQQGLAGGAPPPPAATS</sequence>
<evidence type="ECO:0000256" key="7">
    <source>
        <dbReference type="ARBA" id="ARBA00023242"/>
    </source>
</evidence>
<evidence type="ECO:0000256" key="15">
    <source>
        <dbReference type="SAM" id="MobiDB-lite"/>
    </source>
</evidence>
<evidence type="ECO:0000256" key="12">
    <source>
        <dbReference type="ARBA" id="ARBA00035485"/>
    </source>
</evidence>
<evidence type="ECO:0000313" key="17">
    <source>
        <dbReference type="RefSeq" id="XP_030649945.1"/>
    </source>
</evidence>
<dbReference type="Gene3D" id="6.10.280.120">
    <property type="entry name" value="Growth arrest and DNA-damage-inducible proteins-interacting protein 1"/>
    <property type="match status" value="1"/>
</dbReference>
<dbReference type="GO" id="GO:0005634">
    <property type="term" value="C:nucleus"/>
    <property type="evidence" value="ECO:0007669"/>
    <property type="project" value="UniProtKB-SubCell"/>
</dbReference>
<evidence type="ECO:0000256" key="10">
    <source>
        <dbReference type="ARBA" id="ARBA00030700"/>
    </source>
</evidence>
<keyword evidence="16" id="KW-1185">Reference proteome</keyword>
<dbReference type="InParanoid" id="A0A6J2X033"/>
<evidence type="ECO:0000256" key="5">
    <source>
        <dbReference type="ARBA" id="ARBA00023054"/>
    </source>
</evidence>
<evidence type="ECO:0000256" key="9">
    <source>
        <dbReference type="ARBA" id="ARBA00023306"/>
    </source>
</evidence>
<dbReference type="OrthoDB" id="6247992at2759"/>
<evidence type="ECO:0000256" key="1">
    <source>
        <dbReference type="ARBA" id="ARBA00004123"/>
    </source>
</evidence>
<dbReference type="PANTHER" id="PTHR31761">
    <property type="entry name" value="GROWTH ARREST AND DNA DAMAGE-INDUCIBLE PROTEINS-INTERACTING PROTEIN 1 GADD45GIP1"/>
    <property type="match status" value="1"/>
</dbReference>
<dbReference type="InterPro" id="IPR018472">
    <property type="entry name" value="Ribosomal_mL64"/>
</dbReference>
<dbReference type="GO" id="GO:0005739">
    <property type="term" value="C:mitochondrion"/>
    <property type="evidence" value="ECO:0007669"/>
    <property type="project" value="UniProtKB-SubCell"/>
</dbReference>
<feature type="region of interest" description="Disordered" evidence="15">
    <location>
        <begin position="199"/>
        <end position="229"/>
    </location>
</feature>
<proteinExistence type="inferred from homology"/>
<evidence type="ECO:0000256" key="4">
    <source>
        <dbReference type="ARBA" id="ARBA00022980"/>
    </source>
</evidence>
<reference evidence="17" key="1">
    <citation type="submission" date="2025-08" db="UniProtKB">
        <authorList>
            <consortium name="RefSeq"/>
        </authorList>
    </citation>
    <scope>IDENTIFICATION</scope>
</reference>
<keyword evidence="6" id="KW-0496">Mitochondrion</keyword>
<dbReference type="GeneID" id="115829912"/>
<evidence type="ECO:0000256" key="3">
    <source>
        <dbReference type="ARBA" id="ARBA00005421"/>
    </source>
</evidence>
<name>A0A6J2X033_CHACN</name>
<evidence type="ECO:0000256" key="8">
    <source>
        <dbReference type="ARBA" id="ARBA00023274"/>
    </source>
</evidence>
<accession>A0A6J2X033</accession>